<dbReference type="EMBL" id="FITM01000117">
    <property type="protein sequence ID" value="SAY39023.1"/>
    <property type="molecule type" value="Genomic_DNA"/>
</dbReference>
<evidence type="ECO:0000313" key="2">
    <source>
        <dbReference type="EMBL" id="SAY39023.1"/>
    </source>
</evidence>
<reference evidence="3" key="1">
    <citation type="submission" date="2016-02" db="EMBL/GenBank/DDBJ databases">
        <authorList>
            <person name="liu f."/>
        </authorList>
    </citation>
    <scope>NUCLEOTIDE SEQUENCE [LARGE SCALE GENOMIC DNA]</scope>
</reference>
<keyword evidence="1" id="KW-1133">Transmembrane helix</keyword>
<dbReference type="Pfam" id="PF05145">
    <property type="entry name" value="AbrB"/>
    <property type="match status" value="1"/>
</dbReference>
<feature type="transmembrane region" description="Helical" evidence="1">
    <location>
        <begin position="60"/>
        <end position="79"/>
    </location>
</feature>
<evidence type="ECO:0000256" key="1">
    <source>
        <dbReference type="SAM" id="Phobius"/>
    </source>
</evidence>
<dbReference type="GO" id="GO:0016020">
    <property type="term" value="C:membrane"/>
    <property type="evidence" value="ECO:0007669"/>
    <property type="project" value="InterPro"/>
</dbReference>
<keyword evidence="1" id="KW-0812">Transmembrane</keyword>
<feature type="transmembrane region" description="Helical" evidence="1">
    <location>
        <begin position="113"/>
        <end position="133"/>
    </location>
</feature>
<evidence type="ECO:0008006" key="4">
    <source>
        <dbReference type="Google" id="ProtNLM"/>
    </source>
</evidence>
<feature type="transmembrane region" description="Helical" evidence="1">
    <location>
        <begin position="7"/>
        <end position="24"/>
    </location>
</feature>
<proteinExistence type="predicted"/>
<dbReference type="OrthoDB" id="559135at2"/>
<feature type="transmembrane region" description="Helical" evidence="1">
    <location>
        <begin position="30"/>
        <end position="48"/>
    </location>
</feature>
<gene>
    <name evidence="2" type="ORF">FLM9_1070</name>
</gene>
<organism evidence="2 3">
    <name type="scientific">Candidatus Synechococcus spongiarum</name>
    <dbReference type="NCBI Taxonomy" id="431041"/>
    <lineage>
        <taxon>Bacteria</taxon>
        <taxon>Bacillati</taxon>
        <taxon>Cyanobacteriota</taxon>
        <taxon>Cyanophyceae</taxon>
        <taxon>Synechococcales</taxon>
        <taxon>Synechococcaceae</taxon>
        <taxon>Synechococcus</taxon>
    </lineage>
</organism>
<dbReference type="GO" id="GO:0010468">
    <property type="term" value="P:regulation of gene expression"/>
    <property type="evidence" value="ECO:0007669"/>
    <property type="project" value="InterPro"/>
</dbReference>
<dbReference type="AlphaFoldDB" id="A0A171DGY8"/>
<protein>
    <recommendedName>
        <fullName evidence="4">Ammonia monooxygenase</fullName>
    </recommendedName>
</protein>
<feature type="transmembrane region" description="Helical" evidence="1">
    <location>
        <begin position="85"/>
        <end position="106"/>
    </location>
</feature>
<dbReference type="PANTHER" id="PTHR38457:SF1">
    <property type="entry name" value="REGULATOR ABRB-RELATED"/>
    <property type="match status" value="1"/>
</dbReference>
<dbReference type="RefSeq" id="WP_074457531.1">
    <property type="nucleotide sequence ID" value="NZ_FITM01000117.1"/>
</dbReference>
<name>A0A171DGY8_9SYNE</name>
<dbReference type="InterPro" id="IPR007820">
    <property type="entry name" value="AbrB_fam"/>
</dbReference>
<keyword evidence="3" id="KW-1185">Reference proteome</keyword>
<dbReference type="PANTHER" id="PTHR38457">
    <property type="entry name" value="REGULATOR ABRB-RELATED"/>
    <property type="match status" value="1"/>
</dbReference>
<dbReference type="NCBIfam" id="TIGR03082">
    <property type="entry name" value="Gneg_AbrB_dup"/>
    <property type="match status" value="1"/>
</dbReference>
<sequence>MDSIKHLPGLLTILAGLGLGLLALGTRIPAAPLVGALLGATLVSLIPNHPAIHWPTGTRTVLEIAVGIVIGSGLTATTLQEMRHLWRPALLITLALLVTGIVVGACSSRLLGIKLTVGLLGAAPGGLTGMSLAGEELGVGATVAALHTVRLVTVLVVMPLLVRLLTMGQGGSSGGP</sequence>
<accession>A0A171DGY8</accession>
<evidence type="ECO:0000313" key="3">
    <source>
        <dbReference type="Proteomes" id="UP000182631"/>
    </source>
</evidence>
<dbReference type="Proteomes" id="UP000182631">
    <property type="component" value="Unassembled WGS sequence"/>
</dbReference>
<feature type="transmembrane region" description="Helical" evidence="1">
    <location>
        <begin position="139"/>
        <end position="162"/>
    </location>
</feature>
<dbReference type="InterPro" id="IPR017516">
    <property type="entry name" value="AbrB_dup"/>
</dbReference>
<keyword evidence="1" id="KW-0472">Membrane</keyword>